<gene>
    <name evidence="5" type="ORF">FYJ60_01465</name>
</gene>
<reference evidence="5 6" key="1">
    <citation type="submission" date="2019-08" db="EMBL/GenBank/DDBJ databases">
        <title>In-depth cultivation of the pig gut microbiome towards novel bacterial diversity and tailored functional studies.</title>
        <authorList>
            <person name="Wylensek D."/>
            <person name="Hitch T.C.A."/>
            <person name="Clavel T."/>
        </authorList>
    </citation>
    <scope>NUCLEOTIDE SEQUENCE [LARGE SCALE GENOMIC DNA]</scope>
    <source>
        <strain evidence="5 6">Oil+RF-744-WCA-WT-13</strain>
    </source>
</reference>
<dbReference type="GO" id="GO:0003924">
    <property type="term" value="F:GTPase activity"/>
    <property type="evidence" value="ECO:0007669"/>
    <property type="project" value="InterPro"/>
</dbReference>
<dbReference type="InterPro" id="IPR041095">
    <property type="entry name" value="EFG_II"/>
</dbReference>
<dbReference type="SMART" id="SM00889">
    <property type="entry name" value="EFG_IV"/>
    <property type="match status" value="1"/>
</dbReference>
<keyword evidence="3" id="KW-0342">GTP-binding</keyword>
<dbReference type="AlphaFoldDB" id="A0A7X2TMC1"/>
<dbReference type="SUPFAM" id="SSF50447">
    <property type="entry name" value="Translation proteins"/>
    <property type="match status" value="1"/>
</dbReference>
<dbReference type="InterPro" id="IPR010298">
    <property type="entry name" value="YacP-like"/>
</dbReference>
<dbReference type="PROSITE" id="PS51722">
    <property type="entry name" value="G_TR_2"/>
    <property type="match status" value="1"/>
</dbReference>
<keyword evidence="1" id="KW-0547">Nucleotide-binding</keyword>
<dbReference type="InterPro" id="IPR035647">
    <property type="entry name" value="EFG_III/V"/>
</dbReference>
<dbReference type="Proteomes" id="UP000466864">
    <property type="component" value="Unassembled WGS sequence"/>
</dbReference>
<dbReference type="PANTHER" id="PTHR43261">
    <property type="entry name" value="TRANSLATION ELONGATION FACTOR G-RELATED"/>
    <property type="match status" value="1"/>
</dbReference>
<dbReference type="SUPFAM" id="SSF54980">
    <property type="entry name" value="EF-G C-terminal domain-like"/>
    <property type="match status" value="2"/>
</dbReference>
<dbReference type="Gene3D" id="3.40.50.300">
    <property type="entry name" value="P-loop containing nucleotide triphosphate hydrolases"/>
    <property type="match status" value="1"/>
</dbReference>
<dbReference type="PANTHER" id="PTHR43261:SF1">
    <property type="entry name" value="RIBOSOME-RELEASING FACTOR 2, MITOCHONDRIAL"/>
    <property type="match status" value="1"/>
</dbReference>
<feature type="domain" description="Tr-type G" evidence="4">
    <location>
        <begin position="3"/>
        <end position="232"/>
    </location>
</feature>
<evidence type="ECO:0000256" key="1">
    <source>
        <dbReference type="ARBA" id="ARBA00022741"/>
    </source>
</evidence>
<evidence type="ECO:0000259" key="4">
    <source>
        <dbReference type="PROSITE" id="PS51722"/>
    </source>
</evidence>
<name>A0A7X2TMC1_9FIRM</name>
<evidence type="ECO:0000313" key="5">
    <source>
        <dbReference type="EMBL" id="MST81007.1"/>
    </source>
</evidence>
<dbReference type="GO" id="GO:0006412">
    <property type="term" value="P:translation"/>
    <property type="evidence" value="ECO:0007669"/>
    <property type="project" value="UniProtKB-KW"/>
</dbReference>
<accession>A0A7X2TMC1</accession>
<dbReference type="Pfam" id="PF14492">
    <property type="entry name" value="EFG_III"/>
    <property type="match status" value="1"/>
</dbReference>
<protein>
    <submittedName>
        <fullName evidence="5">GTP-binding protein</fullName>
    </submittedName>
</protein>
<dbReference type="InterPro" id="IPR014721">
    <property type="entry name" value="Ribsml_uS5_D2-typ_fold_subgr"/>
</dbReference>
<organism evidence="5 6">
    <name type="scientific">Bilifractor porci</name>
    <dbReference type="NCBI Taxonomy" id="2606636"/>
    <lineage>
        <taxon>Bacteria</taxon>
        <taxon>Bacillati</taxon>
        <taxon>Bacillota</taxon>
        <taxon>Clostridia</taxon>
        <taxon>Lachnospirales</taxon>
        <taxon>Lachnospiraceae</taxon>
        <taxon>Bilifractor</taxon>
    </lineage>
</organism>
<dbReference type="Pfam" id="PF05991">
    <property type="entry name" value="NYN_YacP"/>
    <property type="match status" value="1"/>
</dbReference>
<dbReference type="Gene3D" id="3.30.70.240">
    <property type="match status" value="1"/>
</dbReference>
<dbReference type="Gene3D" id="3.30.70.870">
    <property type="entry name" value="Elongation Factor G (Translational Gtpase), domain 3"/>
    <property type="match status" value="1"/>
</dbReference>
<comment type="caution">
    <text evidence="5">The sequence shown here is derived from an EMBL/GenBank/DDBJ whole genome shotgun (WGS) entry which is preliminary data.</text>
</comment>
<dbReference type="GO" id="GO:0032790">
    <property type="term" value="P:ribosome disassembly"/>
    <property type="evidence" value="ECO:0007669"/>
    <property type="project" value="TreeGrafter"/>
</dbReference>
<keyword evidence="6" id="KW-1185">Reference proteome</keyword>
<evidence type="ECO:0000256" key="2">
    <source>
        <dbReference type="ARBA" id="ARBA00022917"/>
    </source>
</evidence>
<dbReference type="SUPFAM" id="SSF52540">
    <property type="entry name" value="P-loop containing nucleoside triphosphate hydrolases"/>
    <property type="match status" value="1"/>
</dbReference>
<dbReference type="NCBIfam" id="TIGR00231">
    <property type="entry name" value="small_GTP"/>
    <property type="match status" value="1"/>
</dbReference>
<dbReference type="EMBL" id="VUMV01000001">
    <property type="protein sequence ID" value="MST81007.1"/>
    <property type="molecule type" value="Genomic_DNA"/>
</dbReference>
<dbReference type="PROSITE" id="PS00301">
    <property type="entry name" value="G_TR_1"/>
    <property type="match status" value="1"/>
</dbReference>
<dbReference type="InterPro" id="IPR000640">
    <property type="entry name" value="EFG_V-like"/>
</dbReference>
<sequence length="912" mass="101512">MQSGNICLGLLAHVDAGKTTLSESLLYLSGAIRKKGRVDHGDTFLDTDSLEKERGITIFSKQAEFQAGGLTFTLMDTPGHRDFSPEMERTLQILDEAVLVISAADGVTGQVRNLWKLLKHYRIPVFIFVNKMDQPGTDRKEIFRRLQSALGPTLVDVTDGLEEETVQENAAVCDDALMERFLEGVPVTDRDVRELTAQRKLVPVWFGSALKMDGVDRLLSGLERFTQKKEYPDEFGARVFKINRDENRERLTWLKITGGTLRVKETVSRGGQEEEGKKVNQIRIYSGTAFRPVQEVRAGQVCAVTGLADSRIGEGWGSEPEGGGELLQPVFSSEVILPPEEDRMSALQKLRILEEEEPMLHVRAEEQTGRIFVQVMGGVQVEILKKLLLRRFGLRAEFGPGQVVYRETIAAPAEGIGHYEPLRHYAEVHLLLEPGAPGSGMQVTSACSTDVLAGNWQRLVLAALEERTPVGVLTGAPLTDMRITLIGGRAHEKHTEGGDFRQAAFRAVRQGLMQTKSILLEPVYQFRAELPAENAGRLMNDMRNRHGSAEMTETETVSGSGTQVTVTGSVPASSYGSYQQELIAYTHGNGSITVTPDGYQPCYNAQDVILEKNYDPDADTENPSGSVFCSHGAGTFVPWNEVPQYAHVQTGWGGNRTGGEEDGREGYAGDSFEARQEIVNRSRKTWQEREKEHSAGEEELKAIFERTYGLVKTRGEQEERPPQESRYADAYTAYWKGSSGQMGKRPGGKAYFLVDGYNIIFSWDDLRELASVNMDAARDKLIELMQDYQGYLGETLILVFDAYRVKGGRGEVQKNNNIYVVYTKEAETADAYIEKTVHELGRRHRVTVASSDGLEQVIILGEGAVRMSARELRSEIEHRKKTVGNGWKDEQAGRKNYLLDHADAETAEMLKK</sequence>
<dbReference type="Gene3D" id="3.30.230.10">
    <property type="match status" value="1"/>
</dbReference>
<dbReference type="Pfam" id="PF22042">
    <property type="entry name" value="EF-G_D2"/>
    <property type="match status" value="1"/>
</dbReference>
<dbReference type="InterPro" id="IPR031157">
    <property type="entry name" value="G_TR_CS"/>
</dbReference>
<dbReference type="Gene3D" id="2.40.30.10">
    <property type="entry name" value="Translation factors"/>
    <property type="match status" value="1"/>
</dbReference>
<dbReference type="CDD" id="cd10912">
    <property type="entry name" value="PIN_YacP-like"/>
    <property type="match status" value="1"/>
</dbReference>
<dbReference type="Pfam" id="PF00009">
    <property type="entry name" value="GTP_EFTU"/>
    <property type="match status" value="1"/>
</dbReference>
<dbReference type="GO" id="GO:0005525">
    <property type="term" value="F:GTP binding"/>
    <property type="evidence" value="ECO:0007669"/>
    <property type="project" value="UniProtKB-KW"/>
</dbReference>
<dbReference type="InterPro" id="IPR009000">
    <property type="entry name" value="Transl_B-barrel_sf"/>
</dbReference>
<dbReference type="InterPro" id="IPR000795">
    <property type="entry name" value="T_Tr_GTP-bd_dom"/>
</dbReference>
<dbReference type="InterPro" id="IPR020568">
    <property type="entry name" value="Ribosomal_Su5_D2-typ_SF"/>
</dbReference>
<proteinExistence type="predicted"/>
<keyword evidence="2" id="KW-0648">Protein biosynthesis</keyword>
<dbReference type="SUPFAM" id="SSF54211">
    <property type="entry name" value="Ribosomal protein S5 domain 2-like"/>
    <property type="match status" value="1"/>
</dbReference>
<dbReference type="Pfam" id="PF03764">
    <property type="entry name" value="EFG_IV"/>
    <property type="match status" value="1"/>
</dbReference>
<dbReference type="InterPro" id="IPR053905">
    <property type="entry name" value="EF-G-like_DII"/>
</dbReference>
<evidence type="ECO:0000313" key="6">
    <source>
        <dbReference type="Proteomes" id="UP000466864"/>
    </source>
</evidence>
<dbReference type="InterPro" id="IPR027417">
    <property type="entry name" value="P-loop_NTPase"/>
</dbReference>
<dbReference type="InterPro" id="IPR005517">
    <property type="entry name" value="Transl_elong_EFG/EF2_IV"/>
</dbReference>
<dbReference type="PRINTS" id="PR00315">
    <property type="entry name" value="ELONGATNFCT"/>
</dbReference>
<dbReference type="Pfam" id="PF00679">
    <property type="entry name" value="EFG_C"/>
    <property type="match status" value="1"/>
</dbReference>
<evidence type="ECO:0000256" key="3">
    <source>
        <dbReference type="ARBA" id="ARBA00023134"/>
    </source>
</evidence>
<dbReference type="InterPro" id="IPR005225">
    <property type="entry name" value="Small_GTP-bd"/>
</dbReference>